<keyword evidence="1" id="KW-0175">Coiled coil</keyword>
<feature type="coiled-coil region" evidence="1">
    <location>
        <begin position="42"/>
        <end position="69"/>
    </location>
</feature>
<evidence type="ECO:0000313" key="3">
    <source>
        <dbReference type="Proteomes" id="UP001524944"/>
    </source>
</evidence>
<accession>A0ABT1Y8C6</accession>
<proteinExistence type="predicted"/>
<comment type="caution">
    <text evidence="2">The sequence shown here is derived from an EMBL/GenBank/DDBJ whole genome shotgun (WGS) entry which is preliminary data.</text>
</comment>
<reference evidence="2 3" key="1">
    <citation type="submission" date="2022-08" db="EMBL/GenBank/DDBJ databases">
        <title>Proteogenomics of the novel Dehalobacterium formicoaceticum strain EZ94 highlights a key role of methyltransferases during anaerobic dichloromethane degradation.</title>
        <authorList>
            <person name="Wasmund K."/>
        </authorList>
    </citation>
    <scope>NUCLEOTIDE SEQUENCE [LARGE SCALE GENOMIC DNA]</scope>
    <source>
        <strain evidence="2 3">EZ94</strain>
    </source>
</reference>
<evidence type="ECO:0000313" key="2">
    <source>
        <dbReference type="EMBL" id="MCR6546736.1"/>
    </source>
</evidence>
<gene>
    <name evidence="2" type="ORF">NVS47_14655</name>
</gene>
<keyword evidence="3" id="KW-1185">Reference proteome</keyword>
<dbReference type="Proteomes" id="UP001524944">
    <property type="component" value="Unassembled WGS sequence"/>
</dbReference>
<sequence>MNEDYVKEFEKIKQKHLKNREKLFEKYKDYIIPPGLDGEPYNKELKEEMNRFQNEWNKLKEKYNKLEQGTVTCLRRVQRDDPFVLAILMVTMNLSPCCVVKKTRKNKGFSIIM</sequence>
<protein>
    <submittedName>
        <fullName evidence="2">Uncharacterized protein</fullName>
    </submittedName>
</protein>
<evidence type="ECO:0000256" key="1">
    <source>
        <dbReference type="SAM" id="Coils"/>
    </source>
</evidence>
<dbReference type="EMBL" id="JANPWE010000010">
    <property type="protein sequence ID" value="MCR6546736.1"/>
    <property type="molecule type" value="Genomic_DNA"/>
</dbReference>
<name>A0ABT1Y8C6_9FIRM</name>
<dbReference type="RefSeq" id="WP_089612184.1">
    <property type="nucleotide sequence ID" value="NZ_CP022121.1"/>
</dbReference>
<organism evidence="2 3">
    <name type="scientific">Dehalobacterium formicoaceticum</name>
    <dbReference type="NCBI Taxonomy" id="51515"/>
    <lineage>
        <taxon>Bacteria</taxon>
        <taxon>Bacillati</taxon>
        <taxon>Bacillota</taxon>
        <taxon>Clostridia</taxon>
        <taxon>Eubacteriales</taxon>
        <taxon>Peptococcaceae</taxon>
        <taxon>Dehalobacterium</taxon>
    </lineage>
</organism>